<sequence>MEEGGTPIKGFQRLDKNDVEAFFQTWLYFGTLVSVFNIGGVAIKENDFLEAHGVETYLTTNRLNANIATWQSQWAGRSAPTQRKSA</sequence>
<protein>
    <submittedName>
        <fullName evidence="1">Uncharacterized protein</fullName>
    </submittedName>
</protein>
<dbReference type="RefSeq" id="XP_008728598.1">
    <property type="nucleotide sequence ID" value="XM_008730376.1"/>
</dbReference>
<accession>V9D5Q6</accession>
<name>V9D5Q6_9EURO</name>
<organism evidence="1 2">
    <name type="scientific">Cladophialophora carrionii CBS 160.54</name>
    <dbReference type="NCBI Taxonomy" id="1279043"/>
    <lineage>
        <taxon>Eukaryota</taxon>
        <taxon>Fungi</taxon>
        <taxon>Dikarya</taxon>
        <taxon>Ascomycota</taxon>
        <taxon>Pezizomycotina</taxon>
        <taxon>Eurotiomycetes</taxon>
        <taxon>Chaetothyriomycetidae</taxon>
        <taxon>Chaetothyriales</taxon>
        <taxon>Herpotrichiellaceae</taxon>
        <taxon>Cladophialophora</taxon>
    </lineage>
</organism>
<gene>
    <name evidence="1" type="ORF">G647_06051</name>
</gene>
<dbReference type="HOGENOM" id="CLU_2497702_0_0_1"/>
<reference evidence="1 2" key="1">
    <citation type="submission" date="2013-03" db="EMBL/GenBank/DDBJ databases">
        <title>The Genome Sequence of Cladophialophora carrionii CBS 160.54.</title>
        <authorList>
            <consortium name="The Broad Institute Genomics Platform"/>
            <person name="Cuomo C."/>
            <person name="de Hoog S."/>
            <person name="Gorbushina A."/>
            <person name="Walker B."/>
            <person name="Young S.K."/>
            <person name="Zeng Q."/>
            <person name="Gargeya S."/>
            <person name="Fitzgerald M."/>
            <person name="Haas B."/>
            <person name="Abouelleil A."/>
            <person name="Allen A.W."/>
            <person name="Alvarado L."/>
            <person name="Arachchi H.M."/>
            <person name="Berlin A.M."/>
            <person name="Chapman S.B."/>
            <person name="Gainer-Dewar J."/>
            <person name="Goldberg J."/>
            <person name="Griggs A."/>
            <person name="Gujja S."/>
            <person name="Hansen M."/>
            <person name="Howarth C."/>
            <person name="Imamovic A."/>
            <person name="Ireland A."/>
            <person name="Larimer J."/>
            <person name="McCowan C."/>
            <person name="Murphy C."/>
            <person name="Pearson M."/>
            <person name="Poon T.W."/>
            <person name="Priest M."/>
            <person name="Roberts A."/>
            <person name="Saif S."/>
            <person name="Shea T."/>
            <person name="Sisk P."/>
            <person name="Sykes S."/>
            <person name="Wortman J."/>
            <person name="Nusbaum C."/>
            <person name="Birren B."/>
        </authorList>
    </citation>
    <scope>NUCLEOTIDE SEQUENCE [LARGE SCALE GENOMIC DNA]</scope>
    <source>
        <strain evidence="1 2">CBS 160.54</strain>
    </source>
</reference>
<dbReference type="GeneID" id="19984544"/>
<evidence type="ECO:0000313" key="1">
    <source>
        <dbReference type="EMBL" id="ETI21981.1"/>
    </source>
</evidence>
<proteinExistence type="predicted"/>
<dbReference type="EMBL" id="KB822706">
    <property type="protein sequence ID" value="ETI21981.1"/>
    <property type="molecule type" value="Genomic_DNA"/>
</dbReference>
<dbReference type="VEuPathDB" id="FungiDB:G647_06051"/>
<dbReference type="Proteomes" id="UP000030678">
    <property type="component" value="Unassembled WGS sequence"/>
</dbReference>
<evidence type="ECO:0000313" key="2">
    <source>
        <dbReference type="Proteomes" id="UP000030678"/>
    </source>
</evidence>
<dbReference type="AlphaFoldDB" id="V9D5Q6"/>